<evidence type="ECO:0000313" key="2">
    <source>
        <dbReference type="Proteomes" id="UP000831947"/>
    </source>
</evidence>
<dbReference type="PROSITE" id="PS51257">
    <property type="entry name" value="PROKAR_LIPOPROTEIN"/>
    <property type="match status" value="1"/>
</dbReference>
<gene>
    <name evidence="1" type="ORF">MOO47_04450</name>
</gene>
<name>A0ABY4PBR1_9LACO</name>
<dbReference type="RefSeq" id="WP_249512267.1">
    <property type="nucleotide sequence ID" value="NZ_CP093365.1"/>
</dbReference>
<keyword evidence="2" id="KW-1185">Reference proteome</keyword>
<sequence length="166" mass="19085">MKKKLITIVVSFFALFVLVGCGKAKQQEMSTADLQKELHSMENQYYSFMWQESQSSKLSDLISLEKKAKDSSKSINSSISKLKHNKKNKKLNRQIIAFGKDSKDSINVFTDAVKNKIKGKKFDEKEFEMNTGMSVLTALSDEKKINQDHHWKEPKSQKKVIDYINS</sequence>
<proteinExistence type="predicted"/>
<dbReference type="EMBL" id="CP093365">
    <property type="protein sequence ID" value="UQS83040.1"/>
    <property type="molecule type" value="Genomic_DNA"/>
</dbReference>
<reference evidence="1 2" key="1">
    <citation type="journal article" date="2022" name="Int. J. Syst. Evol. Microbiol.">
        <title>Apilactobacillus apisilvae sp. nov., Nicolia spurrieriana gen. nov. sp. nov., Bombilactobacillus folatiphilus sp. nov. and Bombilactobacillus thymidiniphilus sp. nov., four new lactic acid bacterial isolates from stingless bees Tetragonula carbonaria and Austroplebeia australis.</title>
        <authorList>
            <person name="Oliphant S.A."/>
            <person name="Watson-Haigh N.S."/>
            <person name="Sumby K.M."/>
            <person name="Gardner J."/>
            <person name="Groom S."/>
            <person name="Jiranek V."/>
        </authorList>
    </citation>
    <scope>NUCLEOTIDE SEQUENCE [LARGE SCALE GENOMIC DNA]</scope>
    <source>
        <strain evidence="1 2">SG4_A1</strain>
    </source>
</reference>
<evidence type="ECO:0008006" key="3">
    <source>
        <dbReference type="Google" id="ProtNLM"/>
    </source>
</evidence>
<evidence type="ECO:0000313" key="1">
    <source>
        <dbReference type="EMBL" id="UQS83040.1"/>
    </source>
</evidence>
<accession>A0ABY4PBR1</accession>
<protein>
    <recommendedName>
        <fullName evidence="3">Lipoprotein</fullName>
    </recommendedName>
</protein>
<dbReference type="Proteomes" id="UP000831947">
    <property type="component" value="Chromosome"/>
</dbReference>
<organism evidence="1 2">
    <name type="scientific">Bombilactobacillus thymidiniphilus</name>
    <dbReference type="NCBI Taxonomy" id="2923363"/>
    <lineage>
        <taxon>Bacteria</taxon>
        <taxon>Bacillati</taxon>
        <taxon>Bacillota</taxon>
        <taxon>Bacilli</taxon>
        <taxon>Lactobacillales</taxon>
        <taxon>Lactobacillaceae</taxon>
        <taxon>Bombilactobacillus</taxon>
    </lineage>
</organism>